<gene>
    <name evidence="10" type="ORF">A2589_03070</name>
</gene>
<proteinExistence type="inferred from homology"/>
<dbReference type="Pfam" id="PF00483">
    <property type="entry name" value="NTP_transferase"/>
    <property type="match status" value="1"/>
</dbReference>
<evidence type="ECO:0000313" key="11">
    <source>
        <dbReference type="Proteomes" id="UP000177838"/>
    </source>
</evidence>
<dbReference type="AlphaFoldDB" id="A0A1G2QGT1"/>
<dbReference type="PANTHER" id="PTHR43532:SF1">
    <property type="entry name" value="GLUCOSE-1-PHOSPHATE THYMIDYLYLTRANSFERASE 1"/>
    <property type="match status" value="1"/>
</dbReference>
<evidence type="ECO:0000256" key="6">
    <source>
        <dbReference type="ARBA" id="ARBA00022723"/>
    </source>
</evidence>
<name>A0A1G2QGT1_9BACT</name>
<evidence type="ECO:0000259" key="9">
    <source>
        <dbReference type="Pfam" id="PF00483"/>
    </source>
</evidence>
<dbReference type="EC" id="2.7.7.24" evidence="3"/>
<dbReference type="GO" id="GO:0008879">
    <property type="term" value="F:glucose-1-phosphate thymidylyltransferase activity"/>
    <property type="evidence" value="ECO:0007669"/>
    <property type="project" value="UniProtKB-EC"/>
</dbReference>
<keyword evidence="7" id="KW-0460">Magnesium</keyword>
<reference evidence="10 11" key="1">
    <citation type="journal article" date="2016" name="Nat. Commun.">
        <title>Thousands of microbial genomes shed light on interconnected biogeochemical processes in an aquifer system.</title>
        <authorList>
            <person name="Anantharaman K."/>
            <person name="Brown C.T."/>
            <person name="Hug L.A."/>
            <person name="Sharon I."/>
            <person name="Castelle C.J."/>
            <person name="Probst A.J."/>
            <person name="Thomas B.C."/>
            <person name="Singh A."/>
            <person name="Wilkins M.J."/>
            <person name="Karaoz U."/>
            <person name="Brodie E.L."/>
            <person name="Williams K.H."/>
            <person name="Hubbard S.S."/>
            <person name="Banfield J.F."/>
        </authorList>
    </citation>
    <scope>NUCLEOTIDE SEQUENCE [LARGE SCALE GENOMIC DNA]</scope>
</reference>
<dbReference type="GO" id="GO:0046872">
    <property type="term" value="F:metal ion binding"/>
    <property type="evidence" value="ECO:0007669"/>
    <property type="project" value="UniProtKB-KW"/>
</dbReference>
<dbReference type="Proteomes" id="UP000177838">
    <property type="component" value="Unassembled WGS sequence"/>
</dbReference>
<evidence type="ECO:0000256" key="8">
    <source>
        <dbReference type="ARBA" id="ARBA00049336"/>
    </source>
</evidence>
<comment type="caution">
    <text evidence="10">The sequence shown here is derived from an EMBL/GenBank/DDBJ whole genome shotgun (WGS) entry which is preliminary data.</text>
</comment>
<evidence type="ECO:0000256" key="7">
    <source>
        <dbReference type="ARBA" id="ARBA00022842"/>
    </source>
</evidence>
<evidence type="ECO:0000256" key="5">
    <source>
        <dbReference type="ARBA" id="ARBA00022695"/>
    </source>
</evidence>
<keyword evidence="4" id="KW-0808">Transferase</keyword>
<comment type="cofactor">
    <cofactor evidence="1">
        <name>Mg(2+)</name>
        <dbReference type="ChEBI" id="CHEBI:18420"/>
    </cofactor>
</comment>
<evidence type="ECO:0000313" key="10">
    <source>
        <dbReference type="EMBL" id="OHA59796.1"/>
    </source>
</evidence>
<accession>A0A1G2QGT1</accession>
<dbReference type="STRING" id="1802439.A2589_03070"/>
<dbReference type="InterPro" id="IPR005835">
    <property type="entry name" value="NTP_transferase_dom"/>
</dbReference>
<dbReference type="InterPro" id="IPR005907">
    <property type="entry name" value="G1P_thy_trans_s"/>
</dbReference>
<evidence type="ECO:0000256" key="2">
    <source>
        <dbReference type="ARBA" id="ARBA00010480"/>
    </source>
</evidence>
<dbReference type="PANTHER" id="PTHR43532">
    <property type="entry name" value="GLUCOSE-1-PHOSPHATE THYMIDYLYLTRANSFERASE"/>
    <property type="match status" value="1"/>
</dbReference>
<comment type="similarity">
    <text evidence="2">Belongs to the glucose-1-phosphate thymidylyltransferase family.</text>
</comment>
<evidence type="ECO:0000256" key="1">
    <source>
        <dbReference type="ARBA" id="ARBA00001946"/>
    </source>
</evidence>
<dbReference type="EMBL" id="MHTK01000005">
    <property type="protein sequence ID" value="OHA59796.1"/>
    <property type="molecule type" value="Genomic_DNA"/>
</dbReference>
<protein>
    <recommendedName>
        <fullName evidence="3">glucose-1-phosphate thymidylyltransferase</fullName>
        <ecNumber evidence="3">2.7.7.24</ecNumber>
    </recommendedName>
</protein>
<keyword evidence="5" id="KW-0548">Nucleotidyltransferase</keyword>
<dbReference type="Gene3D" id="3.90.550.10">
    <property type="entry name" value="Spore Coat Polysaccharide Biosynthesis Protein SpsA, Chain A"/>
    <property type="match status" value="1"/>
</dbReference>
<organism evidence="10 11">
    <name type="scientific">Candidatus Vogelbacteria bacterium RIFOXYD1_FULL_46_19</name>
    <dbReference type="NCBI Taxonomy" id="1802439"/>
    <lineage>
        <taxon>Bacteria</taxon>
        <taxon>Candidatus Vogeliibacteriota</taxon>
    </lineage>
</organism>
<feature type="domain" description="Nucleotidyl transferase" evidence="9">
    <location>
        <begin position="2"/>
        <end position="232"/>
    </location>
</feature>
<evidence type="ECO:0000256" key="3">
    <source>
        <dbReference type="ARBA" id="ARBA00012461"/>
    </source>
</evidence>
<sequence>MKAVVMAGGKGSRLISAKGQVNKHVLPVYDRPMIEHVIRTLVAGGVTEVLVLLNWFYPQTVMEVLEDGTRLNCDIYYRYLREVDGPGRQLYLAEKWVGGEDFIIMLGDSLYLHPLDFRHLTAPHLWTMPSENLDDDLSKYGQVMVDGDKVTKLREKVSYRFGELITTATWLFPPSVFDLARGLDAETKGEVHVAMLSQGFIDRGEMTHTTLPVGSYIDLGTPDALLRGANMLQARAKVAQLITG</sequence>
<evidence type="ECO:0000256" key="4">
    <source>
        <dbReference type="ARBA" id="ARBA00022679"/>
    </source>
</evidence>
<comment type="catalytic activity">
    <reaction evidence="8">
        <text>dTTP + alpha-D-glucose 1-phosphate + H(+) = dTDP-alpha-D-glucose + diphosphate</text>
        <dbReference type="Rhea" id="RHEA:15225"/>
        <dbReference type="ChEBI" id="CHEBI:15378"/>
        <dbReference type="ChEBI" id="CHEBI:33019"/>
        <dbReference type="ChEBI" id="CHEBI:37568"/>
        <dbReference type="ChEBI" id="CHEBI:57477"/>
        <dbReference type="ChEBI" id="CHEBI:58601"/>
        <dbReference type="EC" id="2.7.7.24"/>
    </reaction>
</comment>
<dbReference type="InterPro" id="IPR029044">
    <property type="entry name" value="Nucleotide-diphossugar_trans"/>
</dbReference>
<dbReference type="SUPFAM" id="SSF53448">
    <property type="entry name" value="Nucleotide-diphospho-sugar transferases"/>
    <property type="match status" value="1"/>
</dbReference>
<keyword evidence="6" id="KW-0479">Metal-binding</keyword>